<accession>A9DUR3</accession>
<dbReference type="EMBL" id="ABIB01000004">
    <property type="protein sequence ID" value="EDP96323.1"/>
    <property type="molecule type" value="Genomic_DNA"/>
</dbReference>
<evidence type="ECO:0000313" key="1">
    <source>
        <dbReference type="EMBL" id="EDP96323.1"/>
    </source>
</evidence>
<dbReference type="OrthoDB" id="1417969at2"/>
<comment type="caution">
    <text evidence="1">The sequence shown here is derived from an EMBL/GenBank/DDBJ whole genome shotgun (WGS) entry which is preliminary data.</text>
</comment>
<evidence type="ECO:0000313" key="2">
    <source>
        <dbReference type="Proteomes" id="UP000002945"/>
    </source>
</evidence>
<gene>
    <name evidence="1" type="ORF">KAOT1_02902</name>
</gene>
<reference evidence="1 2" key="1">
    <citation type="journal article" date="2011" name="J. Bacteriol.">
        <title>Genome sequence of the algicidal bacterium Kordia algicida OT-1.</title>
        <authorList>
            <person name="Lee H.S."/>
            <person name="Kang S.G."/>
            <person name="Kwon K.K."/>
            <person name="Lee J.H."/>
            <person name="Kim S.J."/>
        </authorList>
    </citation>
    <scope>NUCLEOTIDE SEQUENCE [LARGE SCALE GENOMIC DNA]</scope>
    <source>
        <strain evidence="1 2">OT-1</strain>
    </source>
</reference>
<dbReference type="HOGENOM" id="CLU_1560172_0_0_10"/>
<dbReference type="eggNOG" id="ENOG503161T">
    <property type="taxonomic scope" value="Bacteria"/>
</dbReference>
<sequence length="172" mass="18974">MKKLLLLFVCSFAFFSCDDGDLTLEEIDLTSDATASACNLQSGVTLLFKINGSETLILEVPADLIINEATTEEEPRTEELNSSAFCYYRSFDTAITNAYFCDELPSDVPITLEYTAVAGTVEVITTEIIVGTTVESYSHSIVLRDVVFTGTNGQDVRYNEFIYENSLVTPVE</sequence>
<name>A9DUR3_9FLAO</name>
<organism evidence="1 2">
    <name type="scientific">Kordia algicida OT-1</name>
    <dbReference type="NCBI Taxonomy" id="391587"/>
    <lineage>
        <taxon>Bacteria</taxon>
        <taxon>Pseudomonadati</taxon>
        <taxon>Bacteroidota</taxon>
        <taxon>Flavobacteriia</taxon>
        <taxon>Flavobacteriales</taxon>
        <taxon>Flavobacteriaceae</taxon>
        <taxon>Kordia</taxon>
    </lineage>
</organism>
<dbReference type="RefSeq" id="WP_007093153.1">
    <property type="nucleotide sequence ID" value="NZ_CP142125.1"/>
</dbReference>
<dbReference type="AlphaFoldDB" id="A9DUR3"/>
<dbReference type="STRING" id="391587.KAOT1_02902"/>
<dbReference type="Proteomes" id="UP000002945">
    <property type="component" value="Unassembled WGS sequence"/>
</dbReference>
<keyword evidence="2" id="KW-1185">Reference proteome</keyword>
<protein>
    <submittedName>
        <fullName evidence="1">Uncharacterized protein</fullName>
    </submittedName>
</protein>
<proteinExistence type="predicted"/>
<dbReference type="PROSITE" id="PS51257">
    <property type="entry name" value="PROKAR_LIPOPROTEIN"/>
    <property type="match status" value="1"/>
</dbReference>